<dbReference type="eggNOG" id="ENOG50309EK">
    <property type="taxonomic scope" value="Bacteria"/>
</dbReference>
<dbReference type="KEGG" id="mgi:Mflv_2723"/>
<dbReference type="InterPro" id="IPR055579">
    <property type="entry name" value="DUF7155"/>
</dbReference>
<dbReference type="HOGENOM" id="CLU_2207091_0_0_11"/>
<dbReference type="Pfam" id="PF23710">
    <property type="entry name" value="DUF7155"/>
    <property type="match status" value="1"/>
</dbReference>
<gene>
    <name evidence="1" type="ordered locus">Mflv_2723</name>
</gene>
<name>A4T2A8_MYCGI</name>
<sequence length="107" mass="10652">MPAAIRRGEGELSVKVNTSRVIAGAFAAAAVAFPLYASLTTADTAGETIAAPRCLAWFGNQADGHCLSYSNGSGATIGTPQIGLGGGGMYINTAPLLPGTTISQPIG</sequence>
<dbReference type="EMBL" id="CP000656">
    <property type="protein sequence ID" value="ABP45200.1"/>
    <property type="molecule type" value="Genomic_DNA"/>
</dbReference>
<dbReference type="STRING" id="350054.Mflv_2723"/>
<protein>
    <submittedName>
        <fullName evidence="1">Uncharacterized protein</fullName>
    </submittedName>
</protein>
<accession>A4T2A8</accession>
<evidence type="ECO:0000313" key="1">
    <source>
        <dbReference type="EMBL" id="ABP45200.1"/>
    </source>
</evidence>
<organism evidence="1">
    <name type="scientific">Mycolicibacterium gilvum (strain PYR-GCK)</name>
    <name type="common">Mycobacterium gilvum (strain PYR-GCK)</name>
    <dbReference type="NCBI Taxonomy" id="350054"/>
    <lineage>
        <taxon>Bacteria</taxon>
        <taxon>Bacillati</taxon>
        <taxon>Actinomycetota</taxon>
        <taxon>Actinomycetes</taxon>
        <taxon>Mycobacteriales</taxon>
        <taxon>Mycobacteriaceae</taxon>
        <taxon>Mycolicibacterium</taxon>
    </lineage>
</organism>
<reference evidence="1" key="1">
    <citation type="submission" date="2007-04" db="EMBL/GenBank/DDBJ databases">
        <authorList>
            <consortium name="US DOE Joint Genome Institute"/>
            <person name="Copeland A."/>
            <person name="Lucas S."/>
            <person name="Lapidus A."/>
            <person name="Barry K."/>
            <person name="Detter J.C."/>
            <person name="Glavina del Rio T."/>
            <person name="Hammon N."/>
            <person name="Israni S."/>
            <person name="Dalin E."/>
            <person name="Tice H."/>
            <person name="Pitluck S."/>
            <person name="Chain P."/>
            <person name="Malfatti S."/>
            <person name="Shin M."/>
            <person name="Vergez L."/>
            <person name="Schmutz J."/>
            <person name="Larimer F."/>
            <person name="Land M."/>
            <person name="Hauser L."/>
            <person name="Kyrpides N."/>
            <person name="Mikhailova N."/>
            <person name="Miller C."/>
            <person name="Richardson P."/>
        </authorList>
    </citation>
    <scope>NUCLEOTIDE SEQUENCE</scope>
    <source>
        <strain evidence="1">PYR-GCK</strain>
    </source>
</reference>
<dbReference type="OrthoDB" id="4736496at2"/>
<reference evidence="1" key="2">
    <citation type="journal article" date="2013" name="PLoS ONE">
        <title>A Gene Expression Study of the Activities of Aromatic Ring-Cleavage Dioxygenases in Mycobacterium gilvum PYR-GCK to Changes in Salinity and pH during Pyrene Degradation.</title>
        <authorList>
            <person name="Badejo A.C."/>
            <person name="Badejo A.O."/>
            <person name="Shin K.H."/>
            <person name="Chai Y.G."/>
        </authorList>
    </citation>
    <scope>NUCLEOTIDE SEQUENCE [LARGE SCALE GENOMIC DNA]</scope>
    <source>
        <strain evidence="1">PYR-GCK</strain>
    </source>
</reference>
<proteinExistence type="predicted"/>
<dbReference type="AlphaFoldDB" id="A4T2A8"/>